<sequence length="126" mass="13985">MSMKITSVSTGQPMLTDTNTNESLKSDSNKNQLINTTEALRLAQLRGEKITIGDEQKIKAVDRAIKAMEGPHTTFEFSVHKETNAIMIKVLDKDTGEMIREIPSEKTLDIAAKMMEIAGILIDHKV</sequence>
<dbReference type="AlphaFoldDB" id="A0A0D5NGV0"/>
<dbReference type="PATRIC" id="fig|1126833.4.peg.1739"/>
<dbReference type="OrthoDB" id="9799867at2"/>
<evidence type="ECO:0000256" key="1">
    <source>
        <dbReference type="SAM" id="MobiDB-lite"/>
    </source>
</evidence>
<organism evidence="2 3">
    <name type="scientific">Paenibacillus beijingensis</name>
    <dbReference type="NCBI Taxonomy" id="1126833"/>
    <lineage>
        <taxon>Bacteria</taxon>
        <taxon>Bacillati</taxon>
        <taxon>Bacillota</taxon>
        <taxon>Bacilli</taxon>
        <taxon>Bacillales</taxon>
        <taxon>Paenibacillaceae</taxon>
        <taxon>Paenibacillus</taxon>
    </lineage>
</organism>
<reference evidence="3" key="2">
    <citation type="submission" date="2015-03" db="EMBL/GenBank/DDBJ databases">
        <title>Genome sequence of Paenibacillus beijingensis strain DSM 24997T.</title>
        <authorList>
            <person name="Kwak Y."/>
            <person name="Shin J.-H."/>
        </authorList>
    </citation>
    <scope>NUCLEOTIDE SEQUENCE [LARGE SCALE GENOMIC DNA]</scope>
    <source>
        <strain evidence="3">DSM 24997</strain>
    </source>
</reference>
<dbReference type="STRING" id="1126833.VN24_07900"/>
<accession>A0A0D5NGV0</accession>
<evidence type="ECO:0008006" key="4">
    <source>
        <dbReference type="Google" id="ProtNLM"/>
    </source>
</evidence>
<proteinExistence type="predicted"/>
<reference evidence="2 3" key="1">
    <citation type="journal article" date="2015" name="J. Biotechnol.">
        <title>Complete genome sequence of Paenibacillus beijingensis 7188(T) (=DSM 24997(T)), a novel rhizobacterium from jujube garden soil.</title>
        <authorList>
            <person name="Kwak Y."/>
            <person name="Shin J.H."/>
        </authorList>
    </citation>
    <scope>NUCLEOTIDE SEQUENCE [LARGE SCALE GENOMIC DNA]</scope>
    <source>
        <strain evidence="2 3">DSM 24997</strain>
    </source>
</reference>
<evidence type="ECO:0000313" key="2">
    <source>
        <dbReference type="EMBL" id="AJY74511.1"/>
    </source>
</evidence>
<dbReference type="PANTHER" id="PTHR37166:SF1">
    <property type="entry name" value="PROTEIN FLAG"/>
    <property type="match status" value="1"/>
</dbReference>
<feature type="region of interest" description="Disordered" evidence="1">
    <location>
        <begin position="1"/>
        <end position="30"/>
    </location>
</feature>
<dbReference type="Gene3D" id="3.30.160.170">
    <property type="entry name" value="FlaG-like"/>
    <property type="match status" value="1"/>
</dbReference>
<dbReference type="InterPro" id="IPR035924">
    <property type="entry name" value="FlaG-like_sf"/>
</dbReference>
<dbReference type="Pfam" id="PF03646">
    <property type="entry name" value="FlaG"/>
    <property type="match status" value="1"/>
</dbReference>
<keyword evidence="3" id="KW-1185">Reference proteome</keyword>
<name>A0A0D5NGV0_9BACL</name>
<gene>
    <name evidence="2" type="ORF">VN24_07900</name>
</gene>
<dbReference type="HOGENOM" id="CLU_120910_3_0_9"/>
<feature type="compositionally biased region" description="Polar residues" evidence="1">
    <location>
        <begin position="1"/>
        <end position="23"/>
    </location>
</feature>
<dbReference type="KEGG" id="pbj:VN24_07900"/>
<dbReference type="SUPFAM" id="SSF160214">
    <property type="entry name" value="FlaG-like"/>
    <property type="match status" value="1"/>
</dbReference>
<evidence type="ECO:0000313" key="3">
    <source>
        <dbReference type="Proteomes" id="UP000032633"/>
    </source>
</evidence>
<dbReference type="Proteomes" id="UP000032633">
    <property type="component" value="Chromosome"/>
</dbReference>
<protein>
    <recommendedName>
        <fullName evidence="4">Flagellar protein FlaG</fullName>
    </recommendedName>
</protein>
<dbReference type="EMBL" id="CP011058">
    <property type="protein sequence ID" value="AJY74511.1"/>
    <property type="molecule type" value="Genomic_DNA"/>
</dbReference>
<dbReference type="InterPro" id="IPR005186">
    <property type="entry name" value="FlaG"/>
</dbReference>
<dbReference type="PANTHER" id="PTHR37166">
    <property type="entry name" value="PROTEIN FLAG"/>
    <property type="match status" value="1"/>
</dbReference>